<evidence type="ECO:0000256" key="7">
    <source>
        <dbReference type="ARBA" id="ARBA00022967"/>
    </source>
</evidence>
<keyword evidence="4" id="KW-0547">Nucleotide-binding</keyword>
<gene>
    <name evidence="9" type="ORF">EZS28_032401</name>
</gene>
<dbReference type="PROSITE" id="PS50011">
    <property type="entry name" value="PROTEIN_KINASE_DOM"/>
    <property type="match status" value="1"/>
</dbReference>
<dbReference type="InterPro" id="IPR006544">
    <property type="entry name" value="P-type_TPase_V"/>
</dbReference>
<dbReference type="Pfam" id="PF00069">
    <property type="entry name" value="Pkinase"/>
    <property type="match status" value="1"/>
</dbReference>
<feature type="domain" description="Protein kinase" evidence="8">
    <location>
        <begin position="46"/>
        <end position="263"/>
    </location>
</feature>
<dbReference type="InterPro" id="IPR036412">
    <property type="entry name" value="HAD-like_sf"/>
</dbReference>
<comment type="subcellular location">
    <subcellularLocation>
        <location evidence="1">Membrane</location>
        <topology evidence="1">Multi-pass membrane protein</topology>
    </subcellularLocation>
</comment>
<dbReference type="PROSITE" id="PS00108">
    <property type="entry name" value="PROTEIN_KINASE_ST"/>
    <property type="match status" value="1"/>
</dbReference>
<dbReference type="OrthoDB" id="432719at2759"/>
<dbReference type="Gene3D" id="3.40.50.1000">
    <property type="entry name" value="HAD superfamily/HAD-like"/>
    <property type="match status" value="1"/>
</dbReference>
<dbReference type="GO" id="GO:0019829">
    <property type="term" value="F:ATPase-coupled monoatomic cation transmembrane transporter activity"/>
    <property type="evidence" value="ECO:0007669"/>
    <property type="project" value="TreeGrafter"/>
</dbReference>
<evidence type="ECO:0000256" key="6">
    <source>
        <dbReference type="ARBA" id="ARBA00022842"/>
    </source>
</evidence>
<evidence type="ECO:0000256" key="5">
    <source>
        <dbReference type="ARBA" id="ARBA00022840"/>
    </source>
</evidence>
<dbReference type="EMBL" id="SNRW01013919">
    <property type="protein sequence ID" value="KAA6372073.1"/>
    <property type="molecule type" value="Genomic_DNA"/>
</dbReference>
<evidence type="ECO:0000313" key="9">
    <source>
        <dbReference type="EMBL" id="KAA6372073.1"/>
    </source>
</evidence>
<dbReference type="SUPFAM" id="SSF56784">
    <property type="entry name" value="HAD-like"/>
    <property type="match status" value="1"/>
</dbReference>
<keyword evidence="6" id="KW-0460">Magnesium</keyword>
<dbReference type="AlphaFoldDB" id="A0A5J4UP02"/>
<evidence type="ECO:0000313" key="10">
    <source>
        <dbReference type="Proteomes" id="UP000324800"/>
    </source>
</evidence>
<evidence type="ECO:0000259" key="8">
    <source>
        <dbReference type="PROSITE" id="PS50011"/>
    </source>
</evidence>
<dbReference type="GO" id="GO:0046872">
    <property type="term" value="F:metal ion binding"/>
    <property type="evidence" value="ECO:0007669"/>
    <property type="project" value="UniProtKB-KW"/>
</dbReference>
<name>A0A5J4UP02_9EUKA</name>
<keyword evidence="7" id="KW-1278">Translocase</keyword>
<accession>A0A5J4UP02</accession>
<dbReference type="SUPFAM" id="SSF56112">
    <property type="entry name" value="Protein kinase-like (PK-like)"/>
    <property type="match status" value="1"/>
</dbReference>
<comment type="caution">
    <text evidence="9">The sequence shown here is derived from an EMBL/GenBank/DDBJ whole genome shotgun (WGS) entry which is preliminary data.</text>
</comment>
<dbReference type="GO" id="GO:0005524">
    <property type="term" value="F:ATP binding"/>
    <property type="evidence" value="ECO:0007669"/>
    <property type="project" value="UniProtKB-KW"/>
</dbReference>
<dbReference type="InterPro" id="IPR023214">
    <property type="entry name" value="HAD_sf"/>
</dbReference>
<dbReference type="PANTHER" id="PTHR45630">
    <property type="entry name" value="CATION-TRANSPORTING ATPASE-RELATED"/>
    <property type="match status" value="1"/>
</dbReference>
<dbReference type="SMART" id="SM00220">
    <property type="entry name" value="S_TKc"/>
    <property type="match status" value="1"/>
</dbReference>
<keyword evidence="2" id="KW-0597">Phosphoprotein</keyword>
<dbReference type="GO" id="GO:0016020">
    <property type="term" value="C:membrane"/>
    <property type="evidence" value="ECO:0007669"/>
    <property type="project" value="UniProtKB-SubCell"/>
</dbReference>
<dbReference type="InterPro" id="IPR008271">
    <property type="entry name" value="Ser/Thr_kinase_AS"/>
</dbReference>
<evidence type="ECO:0000256" key="4">
    <source>
        <dbReference type="ARBA" id="ARBA00022741"/>
    </source>
</evidence>
<dbReference type="GO" id="GO:0004672">
    <property type="term" value="F:protein kinase activity"/>
    <property type="evidence" value="ECO:0007669"/>
    <property type="project" value="InterPro"/>
</dbReference>
<dbReference type="GO" id="GO:0140358">
    <property type="term" value="F:P-type transmembrane transporter activity"/>
    <property type="evidence" value="ECO:0007669"/>
    <property type="project" value="InterPro"/>
</dbReference>
<evidence type="ECO:0000256" key="3">
    <source>
        <dbReference type="ARBA" id="ARBA00022723"/>
    </source>
</evidence>
<evidence type="ECO:0000256" key="1">
    <source>
        <dbReference type="ARBA" id="ARBA00004141"/>
    </source>
</evidence>
<organism evidence="9 10">
    <name type="scientific">Streblomastix strix</name>
    <dbReference type="NCBI Taxonomy" id="222440"/>
    <lineage>
        <taxon>Eukaryota</taxon>
        <taxon>Metamonada</taxon>
        <taxon>Preaxostyla</taxon>
        <taxon>Oxymonadida</taxon>
        <taxon>Streblomastigidae</taxon>
        <taxon>Streblomastix</taxon>
    </lineage>
</organism>
<dbReference type="Gene3D" id="1.10.510.10">
    <property type="entry name" value="Transferase(Phosphotransferase) domain 1"/>
    <property type="match status" value="1"/>
</dbReference>
<keyword evidence="5" id="KW-0067">ATP-binding</keyword>
<reference evidence="9 10" key="1">
    <citation type="submission" date="2019-03" db="EMBL/GenBank/DDBJ databases">
        <title>Single cell metagenomics reveals metabolic interactions within the superorganism composed of flagellate Streblomastix strix and complex community of Bacteroidetes bacteria on its surface.</title>
        <authorList>
            <person name="Treitli S.C."/>
            <person name="Kolisko M."/>
            <person name="Husnik F."/>
            <person name="Keeling P."/>
            <person name="Hampl V."/>
        </authorList>
    </citation>
    <scope>NUCLEOTIDE SEQUENCE [LARGE SCALE GENOMIC DNA]</scope>
    <source>
        <strain evidence="9">ST1C</strain>
    </source>
</reference>
<dbReference type="InterPro" id="IPR011009">
    <property type="entry name" value="Kinase-like_dom_sf"/>
</dbReference>
<evidence type="ECO:0000256" key="2">
    <source>
        <dbReference type="ARBA" id="ARBA00022553"/>
    </source>
</evidence>
<sequence>MLYPNRNTNITNEIAKDVIYFASLKHITFLSAHHIDVCEIVTPALLIIVSAKQSNDVIAVVIAVYLVFKEDIGIVASKVMREEEFDTTEQKARLSQKRESLIPFQLKYHSATMDGNNVVIVMEYANCGNLQFLIDKNIDIPVPIIRVIIKQLLEGLHLMHEKGLIHRDIKAENVMLLFPQGSGRMLQRDQCESDLTFFGFHVLENRLRPTTKPAIKRLQDVGIRCVMVTGDNVLTAVNIARQCNIIPTQKHVKPINEKEIKTE</sequence>
<dbReference type="PANTHER" id="PTHR45630:SF8">
    <property type="entry name" value="CATION-TRANSPORTING ATPASE"/>
    <property type="match status" value="1"/>
</dbReference>
<dbReference type="InterPro" id="IPR000719">
    <property type="entry name" value="Prot_kinase_dom"/>
</dbReference>
<keyword evidence="3" id="KW-0479">Metal-binding</keyword>
<proteinExistence type="predicted"/>
<protein>
    <recommendedName>
        <fullName evidence="8">Protein kinase domain-containing protein</fullName>
    </recommendedName>
</protein>
<dbReference type="Proteomes" id="UP000324800">
    <property type="component" value="Unassembled WGS sequence"/>
</dbReference>